<keyword evidence="3" id="KW-1185">Reference proteome</keyword>
<organism evidence="2 3">
    <name type="scientific">Rhynchophorus ferrugineus</name>
    <name type="common">Red palm weevil</name>
    <name type="synonym">Curculio ferrugineus</name>
    <dbReference type="NCBI Taxonomy" id="354439"/>
    <lineage>
        <taxon>Eukaryota</taxon>
        <taxon>Metazoa</taxon>
        <taxon>Ecdysozoa</taxon>
        <taxon>Arthropoda</taxon>
        <taxon>Hexapoda</taxon>
        <taxon>Insecta</taxon>
        <taxon>Pterygota</taxon>
        <taxon>Neoptera</taxon>
        <taxon>Endopterygota</taxon>
        <taxon>Coleoptera</taxon>
        <taxon>Polyphaga</taxon>
        <taxon>Cucujiformia</taxon>
        <taxon>Curculionidae</taxon>
        <taxon>Dryophthorinae</taxon>
        <taxon>Rhynchophorus</taxon>
    </lineage>
</organism>
<gene>
    <name evidence="2" type="ORF">GWI33_022866</name>
</gene>
<evidence type="ECO:0000313" key="3">
    <source>
        <dbReference type="Proteomes" id="UP000625711"/>
    </source>
</evidence>
<evidence type="ECO:0000256" key="1">
    <source>
        <dbReference type="SAM" id="MobiDB-lite"/>
    </source>
</evidence>
<accession>A0A834J035</accession>
<feature type="region of interest" description="Disordered" evidence="1">
    <location>
        <begin position="1"/>
        <end position="26"/>
    </location>
</feature>
<proteinExistence type="predicted"/>
<protein>
    <submittedName>
        <fullName evidence="2">Uncharacterized protein</fullName>
    </submittedName>
</protein>
<dbReference type="EMBL" id="JAACXV010000086">
    <property type="protein sequence ID" value="KAF7283827.1"/>
    <property type="molecule type" value="Genomic_DNA"/>
</dbReference>
<name>A0A834J035_RHYFE</name>
<sequence>MSKIASVSEVSSLGGNVKRSPSIRPTTGRCGSYVGNIAGAFRPKPTSRAADAARYQSHVAVWLWRQLWLLKNRRLALAFMVN</sequence>
<dbReference type="Proteomes" id="UP000625711">
    <property type="component" value="Unassembled WGS sequence"/>
</dbReference>
<evidence type="ECO:0000313" key="2">
    <source>
        <dbReference type="EMBL" id="KAF7283827.1"/>
    </source>
</evidence>
<comment type="caution">
    <text evidence="2">The sequence shown here is derived from an EMBL/GenBank/DDBJ whole genome shotgun (WGS) entry which is preliminary data.</text>
</comment>
<dbReference type="AlphaFoldDB" id="A0A834J035"/>
<reference evidence="2" key="1">
    <citation type="submission" date="2020-08" db="EMBL/GenBank/DDBJ databases">
        <title>Genome sequencing and assembly of the red palm weevil Rhynchophorus ferrugineus.</title>
        <authorList>
            <person name="Dias G.B."/>
            <person name="Bergman C.M."/>
            <person name="Manee M."/>
        </authorList>
    </citation>
    <scope>NUCLEOTIDE SEQUENCE</scope>
    <source>
        <strain evidence="2">AA-2017</strain>
        <tissue evidence="2">Whole larva</tissue>
    </source>
</reference>